<evidence type="ECO:0000256" key="2">
    <source>
        <dbReference type="SAM" id="Phobius"/>
    </source>
</evidence>
<feature type="domain" description="Helix-hairpin-helix DNA-binding motif class 1" evidence="3">
    <location>
        <begin position="172"/>
        <end position="191"/>
    </location>
</feature>
<feature type="region of interest" description="Disordered" evidence="1">
    <location>
        <begin position="283"/>
        <end position="363"/>
    </location>
</feature>
<gene>
    <name evidence="4" type="ORF">J0911_03350</name>
</gene>
<accession>A0ABS3I512</accession>
<keyword evidence="2" id="KW-1133">Transmembrane helix</keyword>
<reference evidence="5" key="2">
    <citation type="submission" date="2023-07" db="EMBL/GenBank/DDBJ databases">
        <title>Myceligenerans salitolerans sp. nov., a halotolerant actinomycete isolated from a salt lake in Xinjiang, China.</title>
        <authorList>
            <person name="Guan T."/>
        </authorList>
    </citation>
    <scope>NUCLEOTIDE SEQUENCE [LARGE SCALE GENOMIC DNA]</scope>
    <source>
        <strain evidence="5">XHU 5031</strain>
    </source>
</reference>
<reference evidence="4 5" key="1">
    <citation type="submission" date="2021-03" db="EMBL/GenBank/DDBJ databases">
        <authorList>
            <person name="Xin L."/>
        </authorList>
    </citation>
    <scope>NUCLEOTIDE SEQUENCE [LARGE SCALE GENOMIC DNA]</scope>
    <source>
        <strain evidence="4 5">XHU 5031</strain>
    </source>
</reference>
<feature type="compositionally biased region" description="Low complexity" evidence="1">
    <location>
        <begin position="316"/>
        <end position="357"/>
    </location>
</feature>
<keyword evidence="2" id="KW-0472">Membrane</keyword>
<dbReference type="Gene3D" id="1.10.150.20">
    <property type="entry name" value="5' to 3' exonuclease, C-terminal subdomain"/>
    <property type="match status" value="2"/>
</dbReference>
<dbReference type="SMART" id="SM00278">
    <property type="entry name" value="HhH1"/>
    <property type="match status" value="2"/>
</dbReference>
<evidence type="ECO:0000313" key="4">
    <source>
        <dbReference type="EMBL" id="MBO0608060.1"/>
    </source>
</evidence>
<feature type="compositionally biased region" description="Basic and acidic residues" evidence="1">
    <location>
        <begin position="41"/>
        <end position="50"/>
    </location>
</feature>
<evidence type="ECO:0000259" key="3">
    <source>
        <dbReference type="SMART" id="SM00278"/>
    </source>
</evidence>
<dbReference type="RefSeq" id="WP_207274050.1">
    <property type="nucleotide sequence ID" value="NZ_JAFMPK010000020.1"/>
</dbReference>
<evidence type="ECO:0000256" key="1">
    <source>
        <dbReference type="SAM" id="MobiDB-lite"/>
    </source>
</evidence>
<dbReference type="EMBL" id="JAFMPK010000020">
    <property type="protein sequence ID" value="MBO0608060.1"/>
    <property type="molecule type" value="Genomic_DNA"/>
</dbReference>
<dbReference type="InterPro" id="IPR003583">
    <property type="entry name" value="Hlx-hairpin-Hlx_DNA-bd_motif"/>
</dbReference>
<feature type="compositionally biased region" description="Acidic residues" evidence="1">
    <location>
        <begin position="291"/>
        <end position="301"/>
    </location>
</feature>
<feature type="compositionally biased region" description="Low complexity" evidence="1">
    <location>
        <begin position="63"/>
        <end position="75"/>
    </location>
</feature>
<dbReference type="Pfam" id="PF14520">
    <property type="entry name" value="HHH_5"/>
    <property type="match status" value="2"/>
</dbReference>
<keyword evidence="5" id="KW-1185">Reference proteome</keyword>
<comment type="caution">
    <text evidence="4">The sequence shown here is derived from an EMBL/GenBank/DDBJ whole genome shotgun (WGS) entry which is preliminary data.</text>
</comment>
<protein>
    <recommendedName>
        <fullName evidence="3">Helix-hairpin-helix DNA-binding motif class 1 domain-containing protein</fullName>
    </recommendedName>
</protein>
<name>A0ABS3I512_9MICO</name>
<keyword evidence="2" id="KW-0812">Transmembrane</keyword>
<feature type="domain" description="Helix-hairpin-helix DNA-binding motif class 1" evidence="3">
    <location>
        <begin position="361"/>
        <end position="380"/>
    </location>
</feature>
<dbReference type="Proteomes" id="UP000664617">
    <property type="component" value="Unassembled WGS sequence"/>
</dbReference>
<feature type="transmembrane region" description="Helical" evidence="2">
    <location>
        <begin position="9"/>
        <end position="31"/>
    </location>
</feature>
<evidence type="ECO:0000313" key="5">
    <source>
        <dbReference type="Proteomes" id="UP000664617"/>
    </source>
</evidence>
<proteinExistence type="predicted"/>
<sequence length="484" mass="49246">MGWFITQSLLFIIITAIIFFLIGLWVGWILWARRNKTTGKHTAETVERKSPASTSAKNSVEKAGATTSGTATTAADSHETTTPLAATAGETGSDGETRSDGEAGSTGEAEDTPDPAAAAGEADGSGGASTEPSDIEDENLAVYAGVEAQVVAEAEAATREAAVDEPEAGTQDDLTRIEGVGPKIAAALRAAGYGSYAKVAEASEDDLRQALAASGIKFAPAAMSFAAQAQYLVEGDEEGLEEYQDYLIAGRERRSADFVEEVDYTDVDEIEGRDAKEAALAADAAKAAEATGEDVDTEAVADDATTAGSDARTAGDDATPAGSDAGTAGDDATAARSDAGTAGDTAAAAGAAAAPDQPADDDLKVIEGIGPKIEKALKAAGITAYAQVAAASEAELRESIGKSGIKFAPSVKTWAQQAQYLVEGDGEGLDEYQDYLIGGQERGTTTFVEDVDYTDVDEVEGEAAKAAALAADAKKVAEAEGGKA</sequence>
<feature type="region of interest" description="Disordered" evidence="1">
    <location>
        <begin position="40"/>
        <end position="133"/>
    </location>
</feature>
<organism evidence="4 5">
    <name type="scientific">Myceligenerans salitolerans</name>
    <dbReference type="NCBI Taxonomy" id="1230528"/>
    <lineage>
        <taxon>Bacteria</taxon>
        <taxon>Bacillati</taxon>
        <taxon>Actinomycetota</taxon>
        <taxon>Actinomycetes</taxon>
        <taxon>Micrococcales</taxon>
        <taxon>Promicromonosporaceae</taxon>
        <taxon>Myceligenerans</taxon>
    </lineage>
</organism>